<proteinExistence type="inferred from homology"/>
<evidence type="ECO:0000256" key="5">
    <source>
        <dbReference type="HAMAP-Rule" id="MF_00182"/>
    </source>
</evidence>
<comment type="caution">
    <text evidence="8">The sequence shown here is derived from an EMBL/GenBank/DDBJ whole genome shotgun (WGS) entry which is preliminary data.</text>
</comment>
<keyword evidence="4 5" id="KW-0648">Protein biosynthesis</keyword>
<evidence type="ECO:0000259" key="7">
    <source>
        <dbReference type="Pfam" id="PF02911"/>
    </source>
</evidence>
<name>A0A1F6G9E6_9PROT</name>
<dbReference type="SUPFAM" id="SSF53328">
    <property type="entry name" value="Formyltransferase"/>
    <property type="match status" value="1"/>
</dbReference>
<evidence type="ECO:0000259" key="6">
    <source>
        <dbReference type="Pfam" id="PF00551"/>
    </source>
</evidence>
<dbReference type="CDD" id="cd08704">
    <property type="entry name" value="Met_tRNA_FMT_C"/>
    <property type="match status" value="1"/>
</dbReference>
<dbReference type="InterPro" id="IPR044135">
    <property type="entry name" value="Met-tRNA-FMT_C"/>
</dbReference>
<dbReference type="InterPro" id="IPR036477">
    <property type="entry name" value="Formyl_transf_N_sf"/>
</dbReference>
<evidence type="ECO:0000313" key="8">
    <source>
        <dbReference type="EMBL" id="OGG94742.1"/>
    </source>
</evidence>
<dbReference type="GO" id="GO:0005829">
    <property type="term" value="C:cytosol"/>
    <property type="evidence" value="ECO:0007669"/>
    <property type="project" value="TreeGrafter"/>
</dbReference>
<dbReference type="HAMAP" id="MF_00182">
    <property type="entry name" value="Formyl_trans"/>
    <property type="match status" value="1"/>
</dbReference>
<evidence type="ECO:0000256" key="2">
    <source>
        <dbReference type="ARBA" id="ARBA00012261"/>
    </source>
</evidence>
<dbReference type="CDD" id="cd08646">
    <property type="entry name" value="FMT_core_Met-tRNA-FMT_N"/>
    <property type="match status" value="1"/>
</dbReference>
<keyword evidence="3 5" id="KW-0808">Transferase</keyword>
<dbReference type="InterPro" id="IPR005794">
    <property type="entry name" value="Fmt"/>
</dbReference>
<dbReference type="PANTHER" id="PTHR11138:SF5">
    <property type="entry name" value="METHIONYL-TRNA FORMYLTRANSFERASE, MITOCHONDRIAL"/>
    <property type="match status" value="1"/>
</dbReference>
<evidence type="ECO:0000313" key="9">
    <source>
        <dbReference type="Proteomes" id="UP000178449"/>
    </source>
</evidence>
<feature type="domain" description="Formyl transferase C-terminal" evidence="7">
    <location>
        <begin position="204"/>
        <end position="296"/>
    </location>
</feature>
<comment type="function">
    <text evidence="5">Attaches a formyl group to the free amino group of methionyl-tRNA(fMet). The formyl group appears to play a dual role in the initiator identity of N-formylmethionyl-tRNA by promoting its recognition by IF2 and preventing the misappropriation of this tRNA by the elongation apparatus.</text>
</comment>
<comment type="similarity">
    <text evidence="1 5">Belongs to the Fmt family.</text>
</comment>
<dbReference type="EMBL" id="MFNE01000035">
    <property type="protein sequence ID" value="OGG94742.1"/>
    <property type="molecule type" value="Genomic_DNA"/>
</dbReference>
<organism evidence="8 9">
    <name type="scientific">Candidatus Lambdaproteobacteria bacterium RIFOXYD2_FULL_50_16</name>
    <dbReference type="NCBI Taxonomy" id="1817772"/>
    <lineage>
        <taxon>Bacteria</taxon>
        <taxon>Pseudomonadati</taxon>
        <taxon>Pseudomonadota</taxon>
        <taxon>Candidatus Lambdaproteobacteria</taxon>
    </lineage>
</organism>
<dbReference type="Pfam" id="PF00551">
    <property type="entry name" value="Formyl_trans_N"/>
    <property type="match status" value="1"/>
</dbReference>
<protein>
    <recommendedName>
        <fullName evidence="2 5">Methionyl-tRNA formyltransferase</fullName>
        <ecNumber evidence="2 5">2.1.2.9</ecNumber>
    </recommendedName>
</protein>
<dbReference type="InterPro" id="IPR002376">
    <property type="entry name" value="Formyl_transf_N"/>
</dbReference>
<evidence type="ECO:0000256" key="4">
    <source>
        <dbReference type="ARBA" id="ARBA00022917"/>
    </source>
</evidence>
<dbReference type="InterPro" id="IPR011034">
    <property type="entry name" value="Formyl_transferase-like_C_sf"/>
</dbReference>
<dbReference type="SUPFAM" id="SSF50486">
    <property type="entry name" value="FMT C-terminal domain-like"/>
    <property type="match status" value="1"/>
</dbReference>
<feature type="domain" description="Formyl transferase N-terminal" evidence="6">
    <location>
        <begin position="4"/>
        <end position="180"/>
    </location>
</feature>
<accession>A0A1F6G9E6</accession>
<reference evidence="8 9" key="1">
    <citation type="journal article" date="2016" name="Nat. Commun.">
        <title>Thousands of microbial genomes shed light on interconnected biogeochemical processes in an aquifer system.</title>
        <authorList>
            <person name="Anantharaman K."/>
            <person name="Brown C.T."/>
            <person name="Hug L.A."/>
            <person name="Sharon I."/>
            <person name="Castelle C.J."/>
            <person name="Probst A.J."/>
            <person name="Thomas B.C."/>
            <person name="Singh A."/>
            <person name="Wilkins M.J."/>
            <person name="Karaoz U."/>
            <person name="Brodie E.L."/>
            <person name="Williams K.H."/>
            <person name="Hubbard S.S."/>
            <person name="Banfield J.F."/>
        </authorList>
    </citation>
    <scope>NUCLEOTIDE SEQUENCE [LARGE SCALE GENOMIC DNA]</scope>
</reference>
<dbReference type="AlphaFoldDB" id="A0A1F6G9E6"/>
<evidence type="ECO:0000256" key="3">
    <source>
        <dbReference type="ARBA" id="ARBA00022679"/>
    </source>
</evidence>
<feature type="binding site" evidence="5">
    <location>
        <begin position="111"/>
        <end position="114"/>
    </location>
    <ligand>
        <name>(6S)-5,6,7,8-tetrahydrofolate</name>
        <dbReference type="ChEBI" id="CHEBI:57453"/>
    </ligand>
</feature>
<dbReference type="NCBIfam" id="TIGR00460">
    <property type="entry name" value="fmt"/>
    <property type="match status" value="1"/>
</dbReference>
<dbReference type="STRING" id="1817772.A2527_05965"/>
<dbReference type="Proteomes" id="UP000178449">
    <property type="component" value="Unassembled WGS sequence"/>
</dbReference>
<dbReference type="EC" id="2.1.2.9" evidence="2 5"/>
<dbReference type="Gene3D" id="3.40.50.12230">
    <property type="match status" value="1"/>
</dbReference>
<sequence length="306" mass="33569">MVARILFFGTPEFACPSLKALFVAGHQIPLVVCQPDRKKGRGQQMQFPPVKELALELGIEVFQPNQVKTQETLAKLAQVEADFFVVIAYGRILPQTILDLPKVAPINLHASLLPHWRGAAPIQRALMAGEATTGVCSMKMSLAMDEGEVLLSEKEPIRPDDTYGTLSERLSQLAAKVGVETLECFASLNPQPQDGALATYARMIEKSEGQIDWSQSAQTIYQQFQGLTPRPGVFTHHRGHGLKVLYCRPHPTQGEPGRILSLSPLLVGCGQGALELISLQPESKKPVGAVDWINGFQIREGDWLET</sequence>
<evidence type="ECO:0000256" key="1">
    <source>
        <dbReference type="ARBA" id="ARBA00010699"/>
    </source>
</evidence>
<dbReference type="InterPro" id="IPR005793">
    <property type="entry name" value="Formyl_trans_C"/>
</dbReference>
<comment type="catalytic activity">
    <reaction evidence="5">
        <text>L-methionyl-tRNA(fMet) + (6R)-10-formyltetrahydrofolate = N-formyl-L-methionyl-tRNA(fMet) + (6S)-5,6,7,8-tetrahydrofolate + H(+)</text>
        <dbReference type="Rhea" id="RHEA:24380"/>
        <dbReference type="Rhea" id="RHEA-COMP:9952"/>
        <dbReference type="Rhea" id="RHEA-COMP:9953"/>
        <dbReference type="ChEBI" id="CHEBI:15378"/>
        <dbReference type="ChEBI" id="CHEBI:57453"/>
        <dbReference type="ChEBI" id="CHEBI:78530"/>
        <dbReference type="ChEBI" id="CHEBI:78844"/>
        <dbReference type="ChEBI" id="CHEBI:195366"/>
        <dbReference type="EC" id="2.1.2.9"/>
    </reaction>
</comment>
<dbReference type="Pfam" id="PF02911">
    <property type="entry name" value="Formyl_trans_C"/>
    <property type="match status" value="1"/>
</dbReference>
<dbReference type="InterPro" id="IPR041711">
    <property type="entry name" value="Met-tRNA-FMT_N"/>
</dbReference>
<gene>
    <name evidence="5" type="primary">fmt</name>
    <name evidence="8" type="ORF">A2527_05965</name>
</gene>
<dbReference type="PANTHER" id="PTHR11138">
    <property type="entry name" value="METHIONYL-TRNA FORMYLTRANSFERASE"/>
    <property type="match status" value="1"/>
</dbReference>
<dbReference type="GO" id="GO:0004479">
    <property type="term" value="F:methionyl-tRNA formyltransferase activity"/>
    <property type="evidence" value="ECO:0007669"/>
    <property type="project" value="UniProtKB-UniRule"/>
</dbReference>